<dbReference type="InterPro" id="IPR000571">
    <property type="entry name" value="Znf_CCCH"/>
</dbReference>
<feature type="zinc finger region" description="C3H1-type" evidence="1">
    <location>
        <begin position="84"/>
        <end position="112"/>
    </location>
</feature>
<gene>
    <name evidence="4" type="ORF">BU26DRAFT_517752</name>
</gene>
<protein>
    <recommendedName>
        <fullName evidence="3">C3H1-type domain-containing protein</fullName>
    </recommendedName>
</protein>
<name>A0A6A6IMF5_9PLEO</name>
<reference evidence="4" key="1">
    <citation type="journal article" date="2020" name="Stud. Mycol.">
        <title>101 Dothideomycetes genomes: a test case for predicting lifestyles and emergence of pathogens.</title>
        <authorList>
            <person name="Haridas S."/>
            <person name="Albert R."/>
            <person name="Binder M."/>
            <person name="Bloem J."/>
            <person name="Labutti K."/>
            <person name="Salamov A."/>
            <person name="Andreopoulos B."/>
            <person name="Baker S."/>
            <person name="Barry K."/>
            <person name="Bills G."/>
            <person name="Bluhm B."/>
            <person name="Cannon C."/>
            <person name="Castanera R."/>
            <person name="Culley D."/>
            <person name="Daum C."/>
            <person name="Ezra D."/>
            <person name="Gonzalez J."/>
            <person name="Henrissat B."/>
            <person name="Kuo A."/>
            <person name="Liang C."/>
            <person name="Lipzen A."/>
            <person name="Lutzoni F."/>
            <person name="Magnuson J."/>
            <person name="Mondo S."/>
            <person name="Nolan M."/>
            <person name="Ohm R."/>
            <person name="Pangilinan J."/>
            <person name="Park H.-J."/>
            <person name="Ramirez L."/>
            <person name="Alfaro M."/>
            <person name="Sun H."/>
            <person name="Tritt A."/>
            <person name="Yoshinaga Y."/>
            <person name="Zwiers L.-H."/>
            <person name="Turgeon B."/>
            <person name="Goodwin S."/>
            <person name="Spatafora J."/>
            <person name="Crous P."/>
            <person name="Grigoriev I."/>
        </authorList>
    </citation>
    <scope>NUCLEOTIDE SEQUENCE</scope>
    <source>
        <strain evidence="4">CBS 122368</strain>
    </source>
</reference>
<evidence type="ECO:0000313" key="4">
    <source>
        <dbReference type="EMBL" id="KAF2251002.1"/>
    </source>
</evidence>
<accession>A0A6A6IMF5</accession>
<keyword evidence="1" id="KW-0479">Metal-binding</keyword>
<proteinExistence type="predicted"/>
<dbReference type="Gene3D" id="6.10.250.370">
    <property type="match status" value="1"/>
</dbReference>
<dbReference type="EMBL" id="ML987193">
    <property type="protein sequence ID" value="KAF2251002.1"/>
    <property type="molecule type" value="Genomic_DNA"/>
</dbReference>
<evidence type="ECO:0000313" key="5">
    <source>
        <dbReference type="Proteomes" id="UP000800094"/>
    </source>
</evidence>
<dbReference type="Proteomes" id="UP000800094">
    <property type="component" value="Unassembled WGS sequence"/>
</dbReference>
<feature type="coiled-coil region" evidence="2">
    <location>
        <begin position="16"/>
        <end position="43"/>
    </location>
</feature>
<dbReference type="PROSITE" id="PS50103">
    <property type="entry name" value="ZF_C3H1"/>
    <property type="match status" value="1"/>
</dbReference>
<organism evidence="4 5">
    <name type="scientific">Trematosphaeria pertusa</name>
    <dbReference type="NCBI Taxonomy" id="390896"/>
    <lineage>
        <taxon>Eukaryota</taxon>
        <taxon>Fungi</taxon>
        <taxon>Dikarya</taxon>
        <taxon>Ascomycota</taxon>
        <taxon>Pezizomycotina</taxon>
        <taxon>Dothideomycetes</taxon>
        <taxon>Pleosporomycetidae</taxon>
        <taxon>Pleosporales</taxon>
        <taxon>Massarineae</taxon>
        <taxon>Trematosphaeriaceae</taxon>
        <taxon>Trematosphaeria</taxon>
    </lineage>
</organism>
<feature type="domain" description="C3H1-type" evidence="3">
    <location>
        <begin position="84"/>
        <end position="112"/>
    </location>
</feature>
<dbReference type="GO" id="GO:0008270">
    <property type="term" value="F:zinc ion binding"/>
    <property type="evidence" value="ECO:0007669"/>
    <property type="project" value="UniProtKB-KW"/>
</dbReference>
<evidence type="ECO:0000256" key="2">
    <source>
        <dbReference type="SAM" id="Coils"/>
    </source>
</evidence>
<sequence length="117" mass="13624">MSSQLQSACDPSQASNKALRHAYENLRDEHAKLQSAHFALREDHAYLKSRYEHLMDKYEQVVTKGREHAQKKGEENADGNSRVGERRVCWHWKAHGVCRYGQTCRHGMHPRALERRA</sequence>
<evidence type="ECO:0000259" key="3">
    <source>
        <dbReference type="PROSITE" id="PS50103"/>
    </source>
</evidence>
<dbReference type="AlphaFoldDB" id="A0A6A6IMF5"/>
<dbReference type="GeneID" id="54581979"/>
<keyword evidence="5" id="KW-1185">Reference proteome</keyword>
<evidence type="ECO:0000256" key="1">
    <source>
        <dbReference type="PROSITE-ProRule" id="PRU00723"/>
    </source>
</evidence>
<dbReference type="RefSeq" id="XP_033686006.1">
    <property type="nucleotide sequence ID" value="XM_033828649.1"/>
</dbReference>
<keyword evidence="1" id="KW-0863">Zinc-finger</keyword>
<keyword evidence="2" id="KW-0175">Coiled coil</keyword>
<keyword evidence="1" id="KW-0862">Zinc</keyword>